<comment type="caution">
    <text evidence="4">The sequence shown here is derived from an EMBL/GenBank/DDBJ whole genome shotgun (WGS) entry which is preliminary data.</text>
</comment>
<feature type="compositionally biased region" description="Low complexity" evidence="3">
    <location>
        <begin position="618"/>
        <end position="627"/>
    </location>
</feature>
<feature type="region of interest" description="Disordered" evidence="3">
    <location>
        <begin position="1"/>
        <end position="23"/>
    </location>
</feature>
<dbReference type="Gene3D" id="3.40.50.720">
    <property type="entry name" value="NAD(P)-binding Rossmann-like Domain"/>
    <property type="match status" value="1"/>
</dbReference>
<feature type="compositionally biased region" description="Low complexity" evidence="3">
    <location>
        <begin position="9"/>
        <end position="22"/>
    </location>
</feature>
<dbReference type="InterPro" id="IPR036291">
    <property type="entry name" value="NAD(P)-bd_dom_sf"/>
</dbReference>
<dbReference type="OrthoDB" id="544331at2759"/>
<evidence type="ECO:0000256" key="2">
    <source>
        <dbReference type="ARBA" id="ARBA00023002"/>
    </source>
</evidence>
<feature type="compositionally biased region" description="Low complexity" evidence="3">
    <location>
        <begin position="476"/>
        <end position="485"/>
    </location>
</feature>
<proteinExistence type="inferred from homology"/>
<feature type="compositionally biased region" description="Low complexity" evidence="3">
    <location>
        <begin position="665"/>
        <end position="689"/>
    </location>
</feature>
<dbReference type="SUPFAM" id="SSF51735">
    <property type="entry name" value="NAD(P)-binding Rossmann-fold domains"/>
    <property type="match status" value="1"/>
</dbReference>
<feature type="region of interest" description="Disordered" evidence="3">
    <location>
        <begin position="555"/>
        <end position="873"/>
    </location>
</feature>
<dbReference type="InterPro" id="IPR002347">
    <property type="entry name" value="SDR_fam"/>
</dbReference>
<evidence type="ECO:0000256" key="1">
    <source>
        <dbReference type="ARBA" id="ARBA00006484"/>
    </source>
</evidence>
<organism evidence="4 5">
    <name type="scientific">Edaphochlamys debaryana</name>
    <dbReference type="NCBI Taxonomy" id="47281"/>
    <lineage>
        <taxon>Eukaryota</taxon>
        <taxon>Viridiplantae</taxon>
        <taxon>Chlorophyta</taxon>
        <taxon>core chlorophytes</taxon>
        <taxon>Chlorophyceae</taxon>
        <taxon>CS clade</taxon>
        <taxon>Chlamydomonadales</taxon>
        <taxon>Chlamydomonadales incertae sedis</taxon>
        <taxon>Edaphochlamys</taxon>
    </lineage>
</organism>
<keyword evidence="2" id="KW-0560">Oxidoreductase</keyword>
<dbReference type="PANTHER" id="PTHR24320:SF262">
    <property type="entry name" value="DEHYDROGENASE"/>
    <property type="match status" value="1"/>
</dbReference>
<dbReference type="Pfam" id="PF00106">
    <property type="entry name" value="adh_short"/>
    <property type="match status" value="1"/>
</dbReference>
<name>A0A835XY82_9CHLO</name>
<evidence type="ECO:0000313" key="4">
    <source>
        <dbReference type="EMBL" id="KAG2492105.1"/>
    </source>
</evidence>
<feature type="compositionally biased region" description="Low complexity" evidence="3">
    <location>
        <begin position="711"/>
        <end position="722"/>
    </location>
</feature>
<feature type="compositionally biased region" description="Gly residues" evidence="3">
    <location>
        <begin position="808"/>
        <end position="832"/>
    </location>
</feature>
<feature type="compositionally biased region" description="Low complexity" evidence="3">
    <location>
        <begin position="587"/>
        <end position="596"/>
    </location>
</feature>
<comment type="similarity">
    <text evidence="1">Belongs to the short-chain dehydrogenases/reductases (SDR) family.</text>
</comment>
<dbReference type="AlphaFoldDB" id="A0A835XY82"/>
<feature type="compositionally biased region" description="Low complexity" evidence="3">
    <location>
        <begin position="779"/>
        <end position="792"/>
    </location>
</feature>
<accession>A0A835XY82</accession>
<gene>
    <name evidence="4" type="ORF">HYH03_009596</name>
</gene>
<feature type="compositionally biased region" description="Low complexity" evidence="3">
    <location>
        <begin position="756"/>
        <end position="772"/>
    </location>
</feature>
<feature type="compositionally biased region" description="Gly residues" evidence="3">
    <location>
        <begin position="597"/>
        <end position="617"/>
    </location>
</feature>
<evidence type="ECO:0000256" key="3">
    <source>
        <dbReference type="SAM" id="MobiDB-lite"/>
    </source>
</evidence>
<dbReference type="GO" id="GO:0016491">
    <property type="term" value="F:oxidoreductase activity"/>
    <property type="evidence" value="ECO:0007669"/>
    <property type="project" value="UniProtKB-KW"/>
</dbReference>
<dbReference type="EMBL" id="JAEHOE010000047">
    <property type="protein sequence ID" value="KAG2492105.1"/>
    <property type="molecule type" value="Genomic_DNA"/>
</dbReference>
<reference evidence="4" key="1">
    <citation type="journal article" date="2020" name="bioRxiv">
        <title>Comparative genomics of Chlamydomonas.</title>
        <authorList>
            <person name="Craig R.J."/>
            <person name="Hasan A.R."/>
            <person name="Ness R.W."/>
            <person name="Keightley P.D."/>
        </authorList>
    </citation>
    <scope>NUCLEOTIDE SEQUENCE</scope>
    <source>
        <strain evidence="4">CCAP 11/70</strain>
    </source>
</reference>
<dbReference type="PRINTS" id="PR00081">
    <property type="entry name" value="GDHRDH"/>
</dbReference>
<evidence type="ECO:0000313" key="5">
    <source>
        <dbReference type="Proteomes" id="UP000612055"/>
    </source>
</evidence>
<dbReference type="PANTHER" id="PTHR24320">
    <property type="entry name" value="RETINOL DEHYDROGENASE"/>
    <property type="match status" value="1"/>
</dbReference>
<sequence>MGMIEDGGAKPQGPSAAAAAAGPRRRDLAGRVALVTGATSGLGLEAAAQLAARGAKVLFGVRNPSKAAKVAESIRSRYPHQALDLALPPHGLPPLDLQDPASIAAFARHLLEDTHTPIDILINNAGTSMLSGPAITDLGVNSLVQVNYLGPYALTRLLEPKLVASRARVVCVSSVTHRCYEIPTDPRVFLHSTSTMTYPWTKLAAVLFVYELQRRLGHLGVTACAVDPGGVRTSIWDEVPALAAPPARWVIEALYAPPSDGAEILVEAATRPWEQDLAPHVTNPRSDLRYYARGAFASPALALIDAPWRVWYRVVKPSLYGTSVILHSLLDYPVRHWSGGRAFNRVVPVRSSTQTYDSHLAAALWAYSEKAAGLSDLAAQQQGLAAPPPAGLAAPAHLGGGAAAGFLATQQAQEAGEEARDKQGPPAAVSLPHGDDPFGSPQATPNRKRSIMSPVQAFPTGQANPPLEFGTPSRVAAGPGAAGASASGGKGVAAAAGGIGGGTDEEGGAASASRRRLVAAHPRRDADGADEATVATAAAAGFPATAVEHLTAAAAGEGGGGWGSGMPSPAVPSPPPALRQVAEEHGLVLPGPDAAAAGGGGVSNGTPGGGGGGGGPDGAARARAGSPLGAKAPAFDEPMARGLRGSSASGDLAAAPPPTKRPHKAAGSPSPTAPQQQPQQPAESGPAAGVLRALSPVHSVPDEPPQEERSPASPSAAAAAAKAPPPSPAAASGEGPAAGLGAPSGAEPATPAAPTVGLAADAGGAAKAAAAAAPPPPAVKAAPAKGVAEAAASGGGTGKGGGSRRGKGGSGGGSGSAGSSGGGALASEGGGASAIAAPAGGGDDGGEKAKAAAAAAGGRGGGGSKKGRYKKRH</sequence>
<protein>
    <submittedName>
        <fullName evidence="4">Uncharacterized protein</fullName>
    </submittedName>
</protein>
<feature type="region of interest" description="Disordered" evidence="3">
    <location>
        <begin position="411"/>
        <end position="493"/>
    </location>
</feature>
<dbReference type="Proteomes" id="UP000612055">
    <property type="component" value="Unassembled WGS sequence"/>
</dbReference>
<feature type="compositionally biased region" description="Low complexity" evidence="3">
    <location>
        <begin position="729"/>
        <end position="749"/>
    </location>
</feature>
<keyword evidence="5" id="KW-1185">Reference proteome</keyword>